<dbReference type="STRING" id="1403537.Q428_01285"/>
<feature type="site" description="Important for catalytic activity" evidence="7">
    <location>
        <position position="228"/>
    </location>
</feature>
<dbReference type="AlphaFoldDB" id="A0A017S0H3"/>
<dbReference type="OrthoDB" id="9814591at2"/>
<evidence type="ECO:0000256" key="5">
    <source>
        <dbReference type="ARBA" id="ARBA00023239"/>
    </source>
</evidence>
<evidence type="ECO:0000256" key="3">
    <source>
        <dbReference type="ARBA" id="ARBA00022989"/>
    </source>
</evidence>
<keyword evidence="6 7" id="KW-0961">Cell wall biogenesis/degradation</keyword>
<keyword evidence="9" id="KW-1185">Reference proteome</keyword>
<dbReference type="NCBIfam" id="TIGR00247">
    <property type="entry name" value="endolytic transglycosylase MltG"/>
    <property type="match status" value="1"/>
</dbReference>
<keyword evidence="1 7" id="KW-1003">Cell membrane</keyword>
<comment type="similarity">
    <text evidence="7">Belongs to the transglycosylase MltG family.</text>
</comment>
<keyword evidence="3 7" id="KW-1133">Transmembrane helix</keyword>
<comment type="function">
    <text evidence="7">Functions as a peptidoglycan terminase that cleaves nascent peptidoglycan strands endolytically to terminate their elongation.</text>
</comment>
<accession>A0A017S0H3</accession>
<evidence type="ECO:0000256" key="2">
    <source>
        <dbReference type="ARBA" id="ARBA00022692"/>
    </source>
</evidence>
<dbReference type="RefSeq" id="WP_035377435.1">
    <property type="nucleotide sequence ID" value="NZ_AZQP01000002.1"/>
</dbReference>
<reference evidence="8 9" key="1">
    <citation type="journal article" date="2014" name="Genome Announc.">
        <title>Draft Genome Sequence of Fervidicella metallireducens Strain AeBT, an Iron-Reducing Thermoanaerobe from the Great Artesian Basin.</title>
        <authorList>
            <person name="Patel B.K."/>
        </authorList>
    </citation>
    <scope>NUCLEOTIDE SEQUENCE [LARGE SCALE GENOMIC DNA]</scope>
    <source>
        <strain evidence="8 9">AeB</strain>
    </source>
</reference>
<dbReference type="PANTHER" id="PTHR30518">
    <property type="entry name" value="ENDOLYTIC MUREIN TRANSGLYCOSYLASE"/>
    <property type="match status" value="1"/>
</dbReference>
<keyword evidence="5 7" id="KW-0456">Lyase</keyword>
<keyword evidence="2 7" id="KW-0812">Transmembrane</keyword>
<comment type="subcellular location">
    <subcellularLocation>
        <location evidence="7">Cell membrane</location>
        <topology evidence="7">Single-pass membrane protein</topology>
    </subcellularLocation>
</comment>
<dbReference type="GO" id="GO:0009252">
    <property type="term" value="P:peptidoglycan biosynthetic process"/>
    <property type="evidence" value="ECO:0007669"/>
    <property type="project" value="UniProtKB-UniRule"/>
</dbReference>
<feature type="transmembrane region" description="Helical" evidence="7">
    <location>
        <begin position="12"/>
        <end position="30"/>
    </location>
</feature>
<organism evidence="8 9">
    <name type="scientific">Fervidicella metallireducens AeB</name>
    <dbReference type="NCBI Taxonomy" id="1403537"/>
    <lineage>
        <taxon>Bacteria</taxon>
        <taxon>Bacillati</taxon>
        <taxon>Bacillota</taxon>
        <taxon>Clostridia</taxon>
        <taxon>Eubacteriales</taxon>
        <taxon>Clostridiaceae</taxon>
        <taxon>Fervidicella</taxon>
    </lineage>
</organism>
<evidence type="ECO:0000256" key="7">
    <source>
        <dbReference type="HAMAP-Rule" id="MF_02065"/>
    </source>
</evidence>
<evidence type="ECO:0000256" key="4">
    <source>
        <dbReference type="ARBA" id="ARBA00023136"/>
    </source>
</evidence>
<evidence type="ECO:0000256" key="6">
    <source>
        <dbReference type="ARBA" id="ARBA00023316"/>
    </source>
</evidence>
<comment type="caution">
    <text evidence="8">The sequence shown here is derived from an EMBL/GenBank/DDBJ whole genome shotgun (WGS) entry which is preliminary data.</text>
</comment>
<name>A0A017S0H3_9CLOT</name>
<evidence type="ECO:0000313" key="9">
    <source>
        <dbReference type="Proteomes" id="UP000019681"/>
    </source>
</evidence>
<dbReference type="Pfam" id="PF02618">
    <property type="entry name" value="YceG"/>
    <property type="match status" value="1"/>
</dbReference>
<dbReference type="GO" id="GO:0071555">
    <property type="term" value="P:cell wall organization"/>
    <property type="evidence" value="ECO:0007669"/>
    <property type="project" value="UniProtKB-KW"/>
</dbReference>
<evidence type="ECO:0000313" key="8">
    <source>
        <dbReference type="EMBL" id="EYE89675.1"/>
    </source>
</evidence>
<dbReference type="EC" id="4.2.2.29" evidence="7"/>
<dbReference type="InterPro" id="IPR003770">
    <property type="entry name" value="MLTG-like"/>
</dbReference>
<dbReference type="Gene3D" id="3.30.1490.480">
    <property type="entry name" value="Endolytic murein transglycosylase"/>
    <property type="match status" value="2"/>
</dbReference>
<dbReference type="Gene3D" id="3.30.160.60">
    <property type="entry name" value="Classic Zinc Finger"/>
    <property type="match status" value="1"/>
</dbReference>
<gene>
    <name evidence="7" type="primary">mltG</name>
    <name evidence="8" type="ORF">Q428_01285</name>
</gene>
<proteinExistence type="inferred from homology"/>
<protein>
    <recommendedName>
        <fullName evidence="7">Endolytic murein transglycosylase</fullName>
        <ecNumber evidence="7">4.2.2.29</ecNumber>
    </recommendedName>
    <alternativeName>
        <fullName evidence="7">Peptidoglycan lytic transglycosylase</fullName>
    </alternativeName>
    <alternativeName>
        <fullName evidence="7">Peptidoglycan polymerization terminase</fullName>
    </alternativeName>
</protein>
<dbReference type="CDD" id="cd08010">
    <property type="entry name" value="MltG_like"/>
    <property type="match status" value="1"/>
</dbReference>
<comment type="catalytic activity">
    <reaction evidence="7">
        <text>a peptidoglycan chain = a peptidoglycan chain with N-acetyl-1,6-anhydromuramyl-[peptide] at the reducing end + a peptidoglycan chain with N-acetylglucosamine at the non-reducing end.</text>
        <dbReference type="EC" id="4.2.2.29"/>
    </reaction>
</comment>
<dbReference type="HAMAP" id="MF_02065">
    <property type="entry name" value="MltG"/>
    <property type="match status" value="1"/>
</dbReference>
<dbReference type="EMBL" id="AZQP01000002">
    <property type="protein sequence ID" value="EYE89675.1"/>
    <property type="molecule type" value="Genomic_DNA"/>
</dbReference>
<keyword evidence="4 7" id="KW-0472">Membrane</keyword>
<dbReference type="PANTHER" id="PTHR30518:SF2">
    <property type="entry name" value="ENDOLYTIC MUREIN TRANSGLYCOSYLASE"/>
    <property type="match status" value="1"/>
</dbReference>
<dbReference type="Proteomes" id="UP000019681">
    <property type="component" value="Unassembled WGS sequence"/>
</dbReference>
<evidence type="ECO:0000256" key="1">
    <source>
        <dbReference type="ARBA" id="ARBA00022475"/>
    </source>
</evidence>
<dbReference type="GO" id="GO:0008932">
    <property type="term" value="F:lytic endotransglycosylase activity"/>
    <property type="evidence" value="ECO:0007669"/>
    <property type="project" value="UniProtKB-UniRule"/>
</dbReference>
<sequence>MGSNTSTKRIWFIGITVLILISPFVVYNLFLNLPISKTKIDVEFRVANGESINTVINNLNKKGLIKSKLLAKIYLKNQNINKTFKKGVYRFNTSMTPKDVFKKLINGELDPDILSFTVPEGYTVKQIADKLVSKGVIKDADAFIKEAENGKFDYEFLNNIPKDRPSRLEGYLFPDTYELRKGMNERDIIIKMLDTFNYVYKTSLKEGLANSKLTLDDVVIMASIIEREAKSSEERPVIASVFYNRLNINMPLQSCATVQYALGKTKPVLYFKDLEIDSPYNTYKNAGLPVGPIANPGKDSLEAALNPAKTEFIYFVAKGDGTHHFTKDYNEFLRYKKLLNN</sequence>
<dbReference type="GO" id="GO:0005886">
    <property type="term" value="C:plasma membrane"/>
    <property type="evidence" value="ECO:0007669"/>
    <property type="project" value="UniProtKB-SubCell"/>
</dbReference>